<dbReference type="Gene3D" id="3.60.15.10">
    <property type="entry name" value="Ribonuclease Z/Hydroxyacylglutathione hydrolase-like"/>
    <property type="match status" value="1"/>
</dbReference>
<dbReference type="GO" id="GO:0016787">
    <property type="term" value="F:hydrolase activity"/>
    <property type="evidence" value="ECO:0007669"/>
    <property type="project" value="UniProtKB-KW"/>
</dbReference>
<evidence type="ECO:0000313" key="2">
    <source>
        <dbReference type="EMBL" id="TDD03022.1"/>
    </source>
</evidence>
<dbReference type="CDD" id="cd16282">
    <property type="entry name" value="metallo-hydrolase-like_MBL-fold"/>
    <property type="match status" value="1"/>
</dbReference>
<dbReference type="SMART" id="SM00849">
    <property type="entry name" value="Lactamase_B"/>
    <property type="match status" value="1"/>
</dbReference>
<dbReference type="InterPro" id="IPR036866">
    <property type="entry name" value="RibonucZ/Hydroxyglut_hydro"/>
</dbReference>
<feature type="domain" description="Metallo-beta-lactamase" evidence="1">
    <location>
        <begin position="28"/>
        <end position="210"/>
    </location>
</feature>
<name>A0A4R4VCP6_9PSEU</name>
<dbReference type="Pfam" id="PF00753">
    <property type="entry name" value="Lactamase_B"/>
    <property type="match status" value="1"/>
</dbReference>
<evidence type="ECO:0000313" key="3">
    <source>
        <dbReference type="Proteomes" id="UP000295674"/>
    </source>
</evidence>
<proteinExistence type="predicted"/>
<dbReference type="AlphaFoldDB" id="A0A4R4VCP6"/>
<sequence length="302" mass="32275">MSRPGPGRAQEVSDGIHAFVQPDGSWMINNSGFVVGSSGVLCVDACATERRTRDLLAAVAEVTAAPVRTLVNTHHHPDHTAGNGFFPNATIVAHEQARPEMRALGLPGNDGIWSDVDYGDLELQLPFLTFTDRIAVWVDDLRCELIHPGRTAHTTNDVVVWIPERSVLFAGDLLFNGGTPFLLSGSVRGSIDVLEHFLAPLGATTIVPGHGPVCGPEVVDEVLGYLRFVLDLAARGREAGVSPLELAQETDLGRFADWTDGERIVGNLHSAYAEESGQPLDAGAALRDMVAYNGGRPLTCLA</sequence>
<dbReference type="InterPro" id="IPR001279">
    <property type="entry name" value="Metallo-B-lactamas"/>
</dbReference>
<evidence type="ECO:0000259" key="1">
    <source>
        <dbReference type="SMART" id="SM00849"/>
    </source>
</evidence>
<accession>A0A4R4VCP6</accession>
<gene>
    <name evidence="2" type="ORF">E1181_21605</name>
</gene>
<keyword evidence="2" id="KW-0378">Hydrolase</keyword>
<comment type="caution">
    <text evidence="2">The sequence shown here is derived from an EMBL/GenBank/DDBJ whole genome shotgun (WGS) entry which is preliminary data.</text>
</comment>
<organism evidence="2 3">
    <name type="scientific">Saccharopolyspora terrae</name>
    <dbReference type="NCBI Taxonomy" id="2530384"/>
    <lineage>
        <taxon>Bacteria</taxon>
        <taxon>Bacillati</taxon>
        <taxon>Actinomycetota</taxon>
        <taxon>Actinomycetes</taxon>
        <taxon>Pseudonocardiales</taxon>
        <taxon>Pseudonocardiaceae</taxon>
        <taxon>Saccharopolyspora</taxon>
    </lineage>
</organism>
<reference evidence="2 3" key="1">
    <citation type="submission" date="2019-03" db="EMBL/GenBank/DDBJ databases">
        <title>Draft genome sequences of novel Actinobacteria.</title>
        <authorList>
            <person name="Sahin N."/>
            <person name="Ay H."/>
            <person name="Saygin H."/>
        </authorList>
    </citation>
    <scope>NUCLEOTIDE SEQUENCE [LARGE SCALE GENOMIC DNA]</scope>
    <source>
        <strain evidence="2 3">16K309</strain>
    </source>
</reference>
<dbReference type="SUPFAM" id="SSF56281">
    <property type="entry name" value="Metallo-hydrolase/oxidoreductase"/>
    <property type="match status" value="1"/>
</dbReference>
<dbReference type="Proteomes" id="UP000295674">
    <property type="component" value="Unassembled WGS sequence"/>
</dbReference>
<dbReference type="InterPro" id="IPR050855">
    <property type="entry name" value="NDM-1-like"/>
</dbReference>
<dbReference type="OrthoDB" id="420651at2"/>
<dbReference type="RefSeq" id="WP_132677469.1">
    <property type="nucleotide sequence ID" value="NZ_SMKS01000043.1"/>
</dbReference>
<protein>
    <submittedName>
        <fullName evidence="2">MBL fold metallo-hydrolase</fullName>
    </submittedName>
</protein>
<dbReference type="EMBL" id="SMKS01000043">
    <property type="protein sequence ID" value="TDD03022.1"/>
    <property type="molecule type" value="Genomic_DNA"/>
</dbReference>
<dbReference type="PANTHER" id="PTHR42951:SF4">
    <property type="entry name" value="ACYL-COENZYME A THIOESTERASE MBLAC2"/>
    <property type="match status" value="1"/>
</dbReference>
<dbReference type="PANTHER" id="PTHR42951">
    <property type="entry name" value="METALLO-BETA-LACTAMASE DOMAIN-CONTAINING"/>
    <property type="match status" value="1"/>
</dbReference>
<keyword evidence="3" id="KW-1185">Reference proteome</keyword>